<gene>
    <name evidence="2" type="ORF">GCM10022402_42150</name>
</gene>
<feature type="domain" description="STAS" evidence="1">
    <location>
        <begin position="16"/>
        <end position="113"/>
    </location>
</feature>
<dbReference type="InterPro" id="IPR002645">
    <property type="entry name" value="STAS_dom"/>
</dbReference>
<dbReference type="CDD" id="cd07043">
    <property type="entry name" value="STAS_anti-anti-sigma_factors"/>
    <property type="match status" value="1"/>
</dbReference>
<dbReference type="PROSITE" id="PS50801">
    <property type="entry name" value="STAS"/>
    <property type="match status" value="1"/>
</dbReference>
<reference evidence="3" key="1">
    <citation type="journal article" date="2019" name="Int. J. Syst. Evol. Microbiol.">
        <title>The Global Catalogue of Microorganisms (GCM) 10K type strain sequencing project: providing services to taxonomists for standard genome sequencing and annotation.</title>
        <authorList>
            <consortium name="The Broad Institute Genomics Platform"/>
            <consortium name="The Broad Institute Genome Sequencing Center for Infectious Disease"/>
            <person name="Wu L."/>
            <person name="Ma J."/>
        </authorList>
    </citation>
    <scope>NUCLEOTIDE SEQUENCE [LARGE SCALE GENOMIC DNA]</scope>
    <source>
        <strain evidence="3">JCM 17137</strain>
    </source>
</reference>
<dbReference type="Pfam" id="PF01740">
    <property type="entry name" value="STAS"/>
    <property type="match status" value="1"/>
</dbReference>
<evidence type="ECO:0000313" key="3">
    <source>
        <dbReference type="Proteomes" id="UP001500908"/>
    </source>
</evidence>
<dbReference type="RefSeq" id="WP_344975288.1">
    <property type="nucleotide sequence ID" value="NZ_BAABDD010000029.1"/>
</dbReference>
<evidence type="ECO:0000259" key="1">
    <source>
        <dbReference type="PROSITE" id="PS50801"/>
    </source>
</evidence>
<dbReference type="PANTHER" id="PTHR33495">
    <property type="entry name" value="ANTI-SIGMA FACTOR ANTAGONIST TM_1081-RELATED-RELATED"/>
    <property type="match status" value="1"/>
</dbReference>
<comment type="caution">
    <text evidence="2">The sequence shown here is derived from an EMBL/GenBank/DDBJ whole genome shotgun (WGS) entry which is preliminary data.</text>
</comment>
<proteinExistence type="predicted"/>
<dbReference type="SUPFAM" id="SSF52091">
    <property type="entry name" value="SpoIIaa-like"/>
    <property type="match status" value="1"/>
</dbReference>
<dbReference type="Proteomes" id="UP001500908">
    <property type="component" value="Unassembled WGS sequence"/>
</dbReference>
<dbReference type="EMBL" id="BAABDD010000029">
    <property type="protein sequence ID" value="GAA3759813.1"/>
    <property type="molecule type" value="Genomic_DNA"/>
</dbReference>
<sequence length="118" mass="13156">MVDNRLTEHRIDRGAIVEMPREVDYYIRDQVWSQLSTLLDAGLRRLVVDMSGTVFCDSSGLVALMRVRQRAEESGCSLVLVTPHLTVCRAFEMAGADTLFERYSSVHEALTATSGAPH</sequence>
<name>A0ABP7GE13_9ACTN</name>
<dbReference type="InterPro" id="IPR036513">
    <property type="entry name" value="STAS_dom_sf"/>
</dbReference>
<accession>A0ABP7GE13</accession>
<organism evidence="2 3">
    <name type="scientific">Salinactinospora qingdaonensis</name>
    <dbReference type="NCBI Taxonomy" id="702744"/>
    <lineage>
        <taxon>Bacteria</taxon>
        <taxon>Bacillati</taxon>
        <taxon>Actinomycetota</taxon>
        <taxon>Actinomycetes</taxon>
        <taxon>Streptosporangiales</taxon>
        <taxon>Nocardiopsidaceae</taxon>
        <taxon>Salinactinospora</taxon>
    </lineage>
</organism>
<dbReference type="PANTHER" id="PTHR33495:SF2">
    <property type="entry name" value="ANTI-SIGMA FACTOR ANTAGONIST TM_1081-RELATED"/>
    <property type="match status" value="1"/>
</dbReference>
<dbReference type="Gene3D" id="3.30.750.24">
    <property type="entry name" value="STAS domain"/>
    <property type="match status" value="1"/>
</dbReference>
<protein>
    <submittedName>
        <fullName evidence="2">STAS domain-containing protein</fullName>
    </submittedName>
</protein>
<keyword evidence="3" id="KW-1185">Reference proteome</keyword>
<evidence type="ECO:0000313" key="2">
    <source>
        <dbReference type="EMBL" id="GAA3759813.1"/>
    </source>
</evidence>